<name>A0ABV5DR40_9ACTN</name>
<dbReference type="InterPro" id="IPR042070">
    <property type="entry name" value="PucR_C-HTH_sf"/>
</dbReference>
<keyword evidence="4" id="KW-1185">Reference proteome</keyword>
<evidence type="ECO:0000259" key="1">
    <source>
        <dbReference type="Pfam" id="PF13556"/>
    </source>
</evidence>
<evidence type="ECO:0000259" key="2">
    <source>
        <dbReference type="Pfam" id="PF14361"/>
    </source>
</evidence>
<dbReference type="InterPro" id="IPR025736">
    <property type="entry name" value="PucR_C-HTH_dom"/>
</dbReference>
<comment type="caution">
    <text evidence="3">The sequence shown here is derived from an EMBL/GenBank/DDBJ whole genome shotgun (WGS) entry which is preliminary data.</text>
</comment>
<evidence type="ECO:0000313" key="3">
    <source>
        <dbReference type="EMBL" id="MFB8767065.1"/>
    </source>
</evidence>
<dbReference type="Gene3D" id="1.10.10.2840">
    <property type="entry name" value="PucR C-terminal helix-turn-helix domain"/>
    <property type="match status" value="1"/>
</dbReference>
<dbReference type="PANTHER" id="PTHR33744:SF1">
    <property type="entry name" value="DNA-BINDING TRANSCRIPTIONAL ACTIVATOR ADER"/>
    <property type="match status" value="1"/>
</dbReference>
<feature type="domain" description="PucR C-terminal helix-turn-helix" evidence="1">
    <location>
        <begin position="319"/>
        <end position="370"/>
    </location>
</feature>
<reference evidence="3 4" key="1">
    <citation type="submission" date="2024-01" db="EMBL/GenBank/DDBJ databases">
        <title>Genome mining of biosynthetic gene clusters to explore secondary metabolites of Streptomyces sp.</title>
        <authorList>
            <person name="Baig A."/>
            <person name="Ajitkumar Shintre N."/>
            <person name="Kumar H."/>
            <person name="Anbarasu A."/>
            <person name="Ramaiah S."/>
        </authorList>
    </citation>
    <scope>NUCLEOTIDE SEQUENCE [LARGE SCALE GENOMIC DNA]</scope>
    <source>
        <strain evidence="3 4">A01</strain>
    </source>
</reference>
<dbReference type="PANTHER" id="PTHR33744">
    <property type="entry name" value="CARBOHYDRATE DIACID REGULATOR"/>
    <property type="match status" value="1"/>
</dbReference>
<proteinExistence type="predicted"/>
<accession>A0ABV5DR40</accession>
<sequence>MTDPGQEGPRSWPGMLELLARDRDGLVEDFLERLRSMGRYDDGVIPADDLRQTAVDTFDLLTHRIAGLPVPERLRDLSTRLGVRRARQGVAREDLLEAVRLDFRVLWAGLVRAGGADSAPTLVLHVEEVLETVEQYISDVQAAFLEERASLEHDSRAAATRAFARLLSAGERAPQVAVEVAPVLGLPLDGVFEVSFVRLPPERVHRTDALDLSRNGCLAWEFDDGVALVLEPGRVRRPVLPADTTGATITGTRGLAEVPAAVEATRIMARYARRNEGMVRQEDVWTALARDQVGALLPGFGREPVERMAALEPDARARLLETLAHYTATGSVKAAAASLYCHRNTVVNRLQTFREVTGLDLTVPSQAARALVLFADRRAAPER</sequence>
<dbReference type="InterPro" id="IPR025751">
    <property type="entry name" value="RsbRD_N_dom"/>
</dbReference>
<dbReference type="RefSeq" id="WP_014909578.1">
    <property type="nucleotide sequence ID" value="NZ_JAYMRS010000001.1"/>
</dbReference>
<dbReference type="Proteomes" id="UP001585053">
    <property type="component" value="Unassembled WGS sequence"/>
</dbReference>
<gene>
    <name evidence="3" type="ORF">VSQ78_05070</name>
</gene>
<protein>
    <submittedName>
        <fullName evidence="3">Helix-turn-helix domain-containing protein</fullName>
    </submittedName>
</protein>
<dbReference type="Pfam" id="PF14361">
    <property type="entry name" value="RsbRD_N"/>
    <property type="match status" value="1"/>
</dbReference>
<feature type="domain" description="RsbT co-antagonist protein RsbRD N-terminal" evidence="2">
    <location>
        <begin position="24"/>
        <end position="156"/>
    </location>
</feature>
<dbReference type="EMBL" id="JAYMRS010000001">
    <property type="protein sequence ID" value="MFB8767065.1"/>
    <property type="molecule type" value="Genomic_DNA"/>
</dbReference>
<organism evidence="3 4">
    <name type="scientific">Nocardiopsis alba</name>
    <dbReference type="NCBI Taxonomy" id="53437"/>
    <lineage>
        <taxon>Bacteria</taxon>
        <taxon>Bacillati</taxon>
        <taxon>Actinomycetota</taxon>
        <taxon>Actinomycetes</taxon>
        <taxon>Streptosporangiales</taxon>
        <taxon>Nocardiopsidaceae</taxon>
        <taxon>Nocardiopsis</taxon>
    </lineage>
</organism>
<evidence type="ECO:0000313" key="4">
    <source>
        <dbReference type="Proteomes" id="UP001585053"/>
    </source>
</evidence>
<dbReference type="Pfam" id="PF13556">
    <property type="entry name" value="HTH_30"/>
    <property type="match status" value="1"/>
</dbReference>
<dbReference type="InterPro" id="IPR051448">
    <property type="entry name" value="CdaR-like_regulators"/>
</dbReference>